<evidence type="ECO:0000256" key="4">
    <source>
        <dbReference type="ARBA" id="ARBA00022801"/>
    </source>
</evidence>
<evidence type="ECO:0000256" key="2">
    <source>
        <dbReference type="ARBA" id="ARBA00022722"/>
    </source>
</evidence>
<dbReference type="EMBL" id="SRXW01000001">
    <property type="protein sequence ID" value="TGY89709.1"/>
    <property type="molecule type" value="Genomic_DNA"/>
</dbReference>
<evidence type="ECO:0000313" key="9">
    <source>
        <dbReference type="EMBL" id="TGY89709.1"/>
    </source>
</evidence>
<evidence type="ECO:0000256" key="3">
    <source>
        <dbReference type="ARBA" id="ARBA00022759"/>
    </source>
</evidence>
<keyword evidence="3" id="KW-0255">Endonuclease</keyword>
<dbReference type="Pfam" id="PF03755">
    <property type="entry name" value="YicC-like_N"/>
    <property type="match status" value="1"/>
</dbReference>
<dbReference type="PANTHER" id="PTHR30636:SF3">
    <property type="entry name" value="UPF0701 PROTEIN YICC"/>
    <property type="match status" value="1"/>
</dbReference>
<dbReference type="NCBIfam" id="TIGR00255">
    <property type="entry name" value="YicC/YloC family endoribonuclease"/>
    <property type="match status" value="1"/>
</dbReference>
<feature type="domain" description="Endoribonuclease YicC-like C-terminal" evidence="8">
    <location>
        <begin position="182"/>
        <end position="294"/>
    </location>
</feature>
<accession>A0A4V3RYA5</accession>
<organism evidence="9 10">
    <name type="scientific">Marinicauda algicola</name>
    <dbReference type="NCBI Taxonomy" id="2029849"/>
    <lineage>
        <taxon>Bacteria</taxon>
        <taxon>Pseudomonadati</taxon>
        <taxon>Pseudomonadota</taxon>
        <taxon>Alphaproteobacteria</taxon>
        <taxon>Maricaulales</taxon>
        <taxon>Maricaulaceae</taxon>
        <taxon>Marinicauda</taxon>
    </lineage>
</organism>
<evidence type="ECO:0000256" key="5">
    <source>
        <dbReference type="ARBA" id="ARBA00035648"/>
    </source>
</evidence>
<dbReference type="InterPro" id="IPR005229">
    <property type="entry name" value="YicC/YloC-like"/>
</dbReference>
<proteinExistence type="inferred from homology"/>
<reference evidence="9 10" key="1">
    <citation type="journal article" date="2017" name="Int. J. Syst. Evol. Microbiol.">
        <title>Marinicauda algicola sp. nov., isolated from a marine red alga Rhodosorus marinus.</title>
        <authorList>
            <person name="Jeong S.E."/>
            <person name="Jeon S.H."/>
            <person name="Chun B.H."/>
            <person name="Kim D.W."/>
            <person name="Jeon C.O."/>
        </authorList>
    </citation>
    <scope>NUCLEOTIDE SEQUENCE [LARGE SCALE GENOMIC DNA]</scope>
    <source>
        <strain evidence="9 10">JCM 31718</strain>
    </source>
</reference>
<name>A0A4V3RYA5_9PROT</name>
<evidence type="ECO:0000256" key="1">
    <source>
        <dbReference type="ARBA" id="ARBA00001968"/>
    </source>
</evidence>
<comment type="caution">
    <text evidence="9">The sequence shown here is derived from an EMBL/GenBank/DDBJ whole genome shotgun (WGS) entry which is preliminary data.</text>
</comment>
<protein>
    <submittedName>
        <fullName evidence="9">YicC family protein</fullName>
    </submittedName>
</protein>
<sequence length="294" mass="31774">MGQLSGMTGFGRAERSDDTGTASVEARSVNGKGLDLRLRLAPGLDRLESEVRNRVKARFSRGSVSLNVVFAEPEGASSLHIDRERLLALAEAGRDLVERGLAEKPRVDGLLALKGVIVTEETDPDEERLAAIDALVLAAVDEALDGLEAARREEGASLKALLLAHVEEIERLRARAAGHAATQPGAIRDRIKAKFDELLPQGLDEDRLVQEAAALAVRADVREELDRLAAHVESARSLIGEGSPVGRKLDFLSQEFNREANTLCSKSADRELTDLGLALKAAIDQVREQVQNVE</sequence>
<keyword evidence="4" id="KW-0378">Hydrolase</keyword>
<feature type="domain" description="Endoribonuclease YicC-like N-terminal" evidence="7">
    <location>
        <begin position="6"/>
        <end position="159"/>
    </location>
</feature>
<keyword evidence="2" id="KW-0540">Nuclease</keyword>
<dbReference type="OrthoDB" id="9771229at2"/>
<dbReference type="Proteomes" id="UP000308054">
    <property type="component" value="Unassembled WGS sequence"/>
</dbReference>
<evidence type="ECO:0000256" key="6">
    <source>
        <dbReference type="SAM" id="MobiDB-lite"/>
    </source>
</evidence>
<evidence type="ECO:0000259" key="7">
    <source>
        <dbReference type="Pfam" id="PF03755"/>
    </source>
</evidence>
<comment type="similarity">
    <text evidence="5">Belongs to the YicC/YloC family.</text>
</comment>
<dbReference type="InterPro" id="IPR013527">
    <property type="entry name" value="YicC-like_N"/>
</dbReference>
<dbReference type="RefSeq" id="WP_135994208.1">
    <property type="nucleotide sequence ID" value="NZ_CP071057.1"/>
</dbReference>
<dbReference type="Pfam" id="PF08340">
    <property type="entry name" value="YicC-like_C"/>
    <property type="match status" value="1"/>
</dbReference>
<comment type="cofactor">
    <cofactor evidence="1">
        <name>a divalent metal cation</name>
        <dbReference type="ChEBI" id="CHEBI:60240"/>
    </cofactor>
</comment>
<feature type="region of interest" description="Disordered" evidence="6">
    <location>
        <begin position="1"/>
        <end position="26"/>
    </location>
</feature>
<evidence type="ECO:0000313" key="10">
    <source>
        <dbReference type="Proteomes" id="UP000308054"/>
    </source>
</evidence>
<dbReference type="PANTHER" id="PTHR30636">
    <property type="entry name" value="UPF0701 PROTEIN YICC"/>
    <property type="match status" value="1"/>
</dbReference>
<dbReference type="GO" id="GO:0004521">
    <property type="term" value="F:RNA endonuclease activity"/>
    <property type="evidence" value="ECO:0007669"/>
    <property type="project" value="InterPro"/>
</dbReference>
<keyword evidence="10" id="KW-1185">Reference proteome</keyword>
<evidence type="ECO:0000259" key="8">
    <source>
        <dbReference type="Pfam" id="PF08340"/>
    </source>
</evidence>
<dbReference type="InterPro" id="IPR013551">
    <property type="entry name" value="YicC-like_C"/>
</dbReference>
<dbReference type="AlphaFoldDB" id="A0A4V3RYA5"/>
<dbReference type="GO" id="GO:0016787">
    <property type="term" value="F:hydrolase activity"/>
    <property type="evidence" value="ECO:0007669"/>
    <property type="project" value="UniProtKB-KW"/>
</dbReference>
<gene>
    <name evidence="9" type="ORF">E5163_00785</name>
</gene>